<evidence type="ECO:0000313" key="1">
    <source>
        <dbReference type="EMBL" id="KAA6354542.1"/>
    </source>
</evidence>
<comment type="caution">
    <text evidence="1">The sequence shown here is derived from an EMBL/GenBank/DDBJ whole genome shotgun (WGS) entry which is preliminary data.</text>
</comment>
<proteinExistence type="predicted"/>
<sequence length="127" mass="14567">MKTVHQSQDKWVQFLVILKMAPISPIISSYLQSQLLITEDFELQGELVRFIIIAVLNKPLFKDNGYCCYCKFYWNCAQKGLCKSKQTIRDLGWCQHCASLRGLKIQKRVDVAHHGVVVSIQQLGIDP</sequence>
<dbReference type="AlphaFoldDB" id="A0A5J4T998"/>
<dbReference type="Proteomes" id="UP000324800">
    <property type="component" value="Unassembled WGS sequence"/>
</dbReference>
<evidence type="ECO:0000313" key="2">
    <source>
        <dbReference type="Proteomes" id="UP000324800"/>
    </source>
</evidence>
<name>A0A5J4T998_9EUKA</name>
<reference evidence="1 2" key="1">
    <citation type="submission" date="2019-03" db="EMBL/GenBank/DDBJ databases">
        <title>Single cell metagenomics reveals metabolic interactions within the superorganism composed of flagellate Streblomastix strix and complex community of Bacteroidetes bacteria on its surface.</title>
        <authorList>
            <person name="Treitli S.C."/>
            <person name="Kolisko M."/>
            <person name="Husnik F."/>
            <person name="Keeling P."/>
            <person name="Hampl V."/>
        </authorList>
    </citation>
    <scope>NUCLEOTIDE SEQUENCE [LARGE SCALE GENOMIC DNA]</scope>
    <source>
        <strain evidence="1">ST1C</strain>
    </source>
</reference>
<accession>A0A5J4T998</accession>
<gene>
    <name evidence="1" type="ORF">EZS28_049930</name>
</gene>
<dbReference type="EMBL" id="SNRW01036137">
    <property type="protein sequence ID" value="KAA6354542.1"/>
    <property type="molecule type" value="Genomic_DNA"/>
</dbReference>
<protein>
    <submittedName>
        <fullName evidence="1">Uncharacterized protein</fullName>
    </submittedName>
</protein>
<organism evidence="1 2">
    <name type="scientific">Streblomastix strix</name>
    <dbReference type="NCBI Taxonomy" id="222440"/>
    <lineage>
        <taxon>Eukaryota</taxon>
        <taxon>Metamonada</taxon>
        <taxon>Preaxostyla</taxon>
        <taxon>Oxymonadida</taxon>
        <taxon>Streblomastigidae</taxon>
        <taxon>Streblomastix</taxon>
    </lineage>
</organism>